<dbReference type="InterPro" id="IPR006282">
    <property type="entry name" value="Thi_PPkinase"/>
</dbReference>
<dbReference type="EMBL" id="AZFK01000020">
    <property type="protein sequence ID" value="KRL91431.1"/>
    <property type="molecule type" value="Genomic_DNA"/>
</dbReference>
<dbReference type="InterPro" id="IPR007373">
    <property type="entry name" value="Thiamin_PyroPKinase_B1-bd"/>
</dbReference>
<comment type="caution">
    <text evidence="7">The sequence shown here is derived from an EMBL/GenBank/DDBJ whole genome shotgun (WGS) entry which is preliminary data.</text>
</comment>
<evidence type="ECO:0000313" key="8">
    <source>
        <dbReference type="Proteomes" id="UP000050816"/>
    </source>
</evidence>
<evidence type="ECO:0000256" key="1">
    <source>
        <dbReference type="ARBA" id="ARBA00022679"/>
    </source>
</evidence>
<feature type="domain" description="Thiamin pyrophosphokinase thiamin-binding" evidence="6">
    <location>
        <begin position="145"/>
        <end position="209"/>
    </location>
</feature>
<dbReference type="Proteomes" id="UP000050816">
    <property type="component" value="Unassembled WGS sequence"/>
</dbReference>
<dbReference type="InterPro" id="IPR053149">
    <property type="entry name" value="TPK"/>
</dbReference>
<sequence>MRIVNVMVGGPAQEIPEALVLARQAEPWVGVDYGATYLLERGIVPLMALGDFDSTQPAKLAALQAQVPTVRFYPPEKDYTDTQIGVKAALEELKADQINLFGATGGRLDQLLANLYFPLMAEFQPCLEKLVIIDRQNEVRYFRPGFHTLHQLPGMKYLAFVNLTPVTGLTLPDEKYRLTDYDAPIPISWSSNEFAGPVNHFSFKSGIVAVIQSKDSPATARR</sequence>
<dbReference type="PANTHER" id="PTHR41299">
    <property type="entry name" value="THIAMINE PYROPHOSPHOKINASE"/>
    <property type="match status" value="1"/>
</dbReference>
<evidence type="ECO:0000256" key="4">
    <source>
        <dbReference type="ARBA" id="ARBA00022840"/>
    </source>
</evidence>
<accession>A0A0R1UDD2</accession>
<dbReference type="GO" id="GO:0016301">
    <property type="term" value="F:kinase activity"/>
    <property type="evidence" value="ECO:0007669"/>
    <property type="project" value="UniProtKB-KW"/>
</dbReference>
<evidence type="ECO:0000259" key="6">
    <source>
        <dbReference type="SMART" id="SM00983"/>
    </source>
</evidence>
<dbReference type="NCBIfam" id="TIGR01378">
    <property type="entry name" value="thi_PPkinase"/>
    <property type="match status" value="1"/>
</dbReference>
<keyword evidence="4" id="KW-0067">ATP-binding</keyword>
<dbReference type="EC" id="2.7.6.2" evidence="5"/>
<evidence type="ECO:0000256" key="2">
    <source>
        <dbReference type="ARBA" id="ARBA00022741"/>
    </source>
</evidence>
<dbReference type="RefSeq" id="WP_056954232.1">
    <property type="nucleotide sequence ID" value="NZ_AZFK01000020.1"/>
</dbReference>
<dbReference type="InterPro" id="IPR036759">
    <property type="entry name" value="TPK_catalytic_sf"/>
</dbReference>
<dbReference type="InterPro" id="IPR007371">
    <property type="entry name" value="TPK_catalytic"/>
</dbReference>
<dbReference type="GO" id="GO:0009229">
    <property type="term" value="P:thiamine diphosphate biosynthetic process"/>
    <property type="evidence" value="ECO:0007669"/>
    <property type="project" value="InterPro"/>
</dbReference>
<dbReference type="GO" id="GO:0004788">
    <property type="term" value="F:thiamine diphosphokinase activity"/>
    <property type="evidence" value="ECO:0007669"/>
    <property type="project" value="UniProtKB-UniRule"/>
</dbReference>
<dbReference type="GO" id="GO:0005524">
    <property type="term" value="F:ATP binding"/>
    <property type="evidence" value="ECO:0007669"/>
    <property type="project" value="UniProtKB-KW"/>
</dbReference>
<gene>
    <name evidence="7" type="ORF">FC43_GL001165</name>
</gene>
<dbReference type="Gene3D" id="3.40.50.10240">
    <property type="entry name" value="Thiamin pyrophosphokinase, catalytic domain"/>
    <property type="match status" value="1"/>
</dbReference>
<dbReference type="PANTHER" id="PTHR41299:SF1">
    <property type="entry name" value="THIAMINE PYROPHOSPHOKINASE"/>
    <property type="match status" value="1"/>
</dbReference>
<name>A0A0R1UDD2_9LACO</name>
<evidence type="ECO:0000256" key="3">
    <source>
        <dbReference type="ARBA" id="ARBA00022777"/>
    </source>
</evidence>
<dbReference type="GO" id="GO:0030975">
    <property type="term" value="F:thiamine binding"/>
    <property type="evidence" value="ECO:0007669"/>
    <property type="project" value="InterPro"/>
</dbReference>
<dbReference type="SMART" id="SM00983">
    <property type="entry name" value="TPK_B1_binding"/>
    <property type="match status" value="1"/>
</dbReference>
<keyword evidence="3" id="KW-0418">Kinase</keyword>
<organism evidence="7 8">
    <name type="scientific">Limosilactobacillus ingluviei DSM 15946</name>
    <dbReference type="NCBI Taxonomy" id="1423760"/>
    <lineage>
        <taxon>Bacteria</taxon>
        <taxon>Bacillati</taxon>
        <taxon>Bacillota</taxon>
        <taxon>Bacilli</taxon>
        <taxon>Lactobacillales</taxon>
        <taxon>Lactobacillaceae</taxon>
        <taxon>Limosilactobacillus</taxon>
    </lineage>
</organism>
<dbReference type="SUPFAM" id="SSF63999">
    <property type="entry name" value="Thiamin pyrophosphokinase, catalytic domain"/>
    <property type="match status" value="1"/>
</dbReference>
<dbReference type="Pfam" id="PF04265">
    <property type="entry name" value="TPK_B1_binding"/>
    <property type="match status" value="1"/>
</dbReference>
<dbReference type="AlphaFoldDB" id="A0A0R1UDD2"/>
<dbReference type="CDD" id="cd07995">
    <property type="entry name" value="TPK"/>
    <property type="match status" value="1"/>
</dbReference>
<dbReference type="GO" id="GO:0006772">
    <property type="term" value="P:thiamine metabolic process"/>
    <property type="evidence" value="ECO:0007669"/>
    <property type="project" value="UniProtKB-UniRule"/>
</dbReference>
<keyword evidence="1" id="KW-0808">Transferase</keyword>
<reference evidence="7 8" key="1">
    <citation type="journal article" date="2015" name="Genome Announc.">
        <title>Expanding the biotechnology potential of lactobacilli through comparative genomics of 213 strains and associated genera.</title>
        <authorList>
            <person name="Sun Z."/>
            <person name="Harris H.M."/>
            <person name="McCann A."/>
            <person name="Guo C."/>
            <person name="Argimon S."/>
            <person name="Zhang W."/>
            <person name="Yang X."/>
            <person name="Jeffery I.B."/>
            <person name="Cooney J.C."/>
            <person name="Kagawa T.F."/>
            <person name="Liu W."/>
            <person name="Song Y."/>
            <person name="Salvetti E."/>
            <person name="Wrobel A."/>
            <person name="Rasinkangas P."/>
            <person name="Parkhill J."/>
            <person name="Rea M.C."/>
            <person name="O'Sullivan O."/>
            <person name="Ritari J."/>
            <person name="Douillard F.P."/>
            <person name="Paul Ross R."/>
            <person name="Yang R."/>
            <person name="Briner A.E."/>
            <person name="Felis G.E."/>
            <person name="de Vos W.M."/>
            <person name="Barrangou R."/>
            <person name="Klaenhammer T.R."/>
            <person name="Caufield P.W."/>
            <person name="Cui Y."/>
            <person name="Zhang H."/>
            <person name="O'Toole P.W."/>
        </authorList>
    </citation>
    <scope>NUCLEOTIDE SEQUENCE [LARGE SCALE GENOMIC DNA]</scope>
    <source>
        <strain evidence="7 8">DSM 15946</strain>
    </source>
</reference>
<keyword evidence="2" id="KW-0547">Nucleotide-binding</keyword>
<evidence type="ECO:0000256" key="5">
    <source>
        <dbReference type="NCBIfam" id="TIGR01378"/>
    </source>
</evidence>
<dbReference type="Pfam" id="PF04263">
    <property type="entry name" value="TPK_catalytic"/>
    <property type="match status" value="1"/>
</dbReference>
<protein>
    <recommendedName>
        <fullName evidence="5">Thiamine diphosphokinase</fullName>
        <ecNumber evidence="5">2.7.6.2</ecNumber>
    </recommendedName>
</protein>
<proteinExistence type="predicted"/>
<evidence type="ECO:0000313" key="7">
    <source>
        <dbReference type="EMBL" id="KRL91431.1"/>
    </source>
</evidence>
<dbReference type="PATRIC" id="fig|1423760.3.peg.1233"/>